<dbReference type="InterPro" id="IPR009003">
    <property type="entry name" value="Peptidase_S1_PA"/>
</dbReference>
<dbReference type="EMBL" id="JABBNB010000007">
    <property type="protein sequence ID" value="NMO01355.1"/>
    <property type="molecule type" value="Genomic_DNA"/>
</dbReference>
<proteinExistence type="predicted"/>
<keyword evidence="1" id="KW-0732">Signal</keyword>
<keyword evidence="2" id="KW-0645">Protease</keyword>
<gene>
    <name evidence="2" type="ORF">HH308_09025</name>
</gene>
<feature type="chain" id="PRO_5032962225" evidence="1">
    <location>
        <begin position="28"/>
        <end position="221"/>
    </location>
</feature>
<sequence>MIRKLSALFAIMAATVLAGWGAGGAVAAPAKAFIGGGSGILVLKGGNSAAACTLTTIGHSKTGKLIGITAGHCGTPGQRVYSETYQNRGQIGTVTYSASDLDMAIIAFDPAKVVPLRTVHGVTIRAIDPRAASFPTIACKEGRTTGNTCGIVWFSEDTAHYSQICVVEGDSGSPVVVGDRLIGMVNAYYFTSCIGPETGTNIEPILARVRSLPAYGGYTPI</sequence>
<organism evidence="2 3">
    <name type="scientific">Gordonia asplenii</name>
    <dbReference type="NCBI Taxonomy" id="2725283"/>
    <lineage>
        <taxon>Bacteria</taxon>
        <taxon>Bacillati</taxon>
        <taxon>Actinomycetota</taxon>
        <taxon>Actinomycetes</taxon>
        <taxon>Mycobacteriales</taxon>
        <taxon>Gordoniaceae</taxon>
        <taxon>Gordonia</taxon>
    </lineage>
</organism>
<name>A0A848KWW3_9ACTN</name>
<keyword evidence="3" id="KW-1185">Reference proteome</keyword>
<dbReference type="RefSeq" id="WP_170193850.1">
    <property type="nucleotide sequence ID" value="NZ_JABBNB010000007.1"/>
</dbReference>
<dbReference type="GO" id="GO:0008233">
    <property type="term" value="F:peptidase activity"/>
    <property type="evidence" value="ECO:0007669"/>
    <property type="project" value="UniProtKB-KW"/>
</dbReference>
<dbReference type="InterPro" id="IPR043504">
    <property type="entry name" value="Peptidase_S1_PA_chymotrypsin"/>
</dbReference>
<dbReference type="Gene3D" id="2.40.10.10">
    <property type="entry name" value="Trypsin-like serine proteases"/>
    <property type="match status" value="2"/>
</dbReference>
<evidence type="ECO:0000256" key="1">
    <source>
        <dbReference type="SAM" id="SignalP"/>
    </source>
</evidence>
<comment type="caution">
    <text evidence="2">The sequence shown here is derived from an EMBL/GenBank/DDBJ whole genome shotgun (WGS) entry which is preliminary data.</text>
</comment>
<dbReference type="AlphaFoldDB" id="A0A848KWW3"/>
<keyword evidence="2" id="KW-0378">Hydrolase</keyword>
<reference evidence="2 3" key="1">
    <citation type="submission" date="2020-04" db="EMBL/GenBank/DDBJ databases">
        <title>Gordonia sp. nov. TBRC 11910.</title>
        <authorList>
            <person name="Suriyachadkun C."/>
        </authorList>
    </citation>
    <scope>NUCLEOTIDE SEQUENCE [LARGE SCALE GENOMIC DNA]</scope>
    <source>
        <strain evidence="2 3">TBRC 11910</strain>
    </source>
</reference>
<accession>A0A848KWW3</accession>
<dbReference type="SUPFAM" id="SSF50494">
    <property type="entry name" value="Trypsin-like serine proteases"/>
    <property type="match status" value="1"/>
</dbReference>
<evidence type="ECO:0000313" key="2">
    <source>
        <dbReference type="EMBL" id="NMO01355.1"/>
    </source>
</evidence>
<protein>
    <submittedName>
        <fullName evidence="2">Serine protease</fullName>
    </submittedName>
</protein>
<dbReference type="Proteomes" id="UP000550729">
    <property type="component" value="Unassembled WGS sequence"/>
</dbReference>
<feature type="signal peptide" evidence="1">
    <location>
        <begin position="1"/>
        <end position="27"/>
    </location>
</feature>
<dbReference type="GO" id="GO:0006508">
    <property type="term" value="P:proteolysis"/>
    <property type="evidence" value="ECO:0007669"/>
    <property type="project" value="UniProtKB-KW"/>
</dbReference>
<evidence type="ECO:0000313" key="3">
    <source>
        <dbReference type="Proteomes" id="UP000550729"/>
    </source>
</evidence>